<feature type="transmembrane region" description="Helical" evidence="1">
    <location>
        <begin position="90"/>
        <end position="108"/>
    </location>
</feature>
<evidence type="ECO:0008006" key="4">
    <source>
        <dbReference type="Google" id="ProtNLM"/>
    </source>
</evidence>
<dbReference type="OrthoDB" id="5918750at2"/>
<dbReference type="Proteomes" id="UP000295611">
    <property type="component" value="Unassembled WGS sequence"/>
</dbReference>
<name>A0A4R7B859_9NEIS</name>
<accession>A0A4R7B859</accession>
<dbReference type="EMBL" id="SNZP01000004">
    <property type="protein sequence ID" value="TDR80713.1"/>
    <property type="molecule type" value="Genomic_DNA"/>
</dbReference>
<evidence type="ECO:0000313" key="3">
    <source>
        <dbReference type="Proteomes" id="UP000295611"/>
    </source>
</evidence>
<dbReference type="AlphaFoldDB" id="A0A4R7B859"/>
<proteinExistence type="predicted"/>
<evidence type="ECO:0000256" key="1">
    <source>
        <dbReference type="SAM" id="Phobius"/>
    </source>
</evidence>
<feature type="transmembrane region" description="Helical" evidence="1">
    <location>
        <begin position="209"/>
        <end position="228"/>
    </location>
</feature>
<feature type="transmembrane region" description="Helical" evidence="1">
    <location>
        <begin position="5"/>
        <end position="23"/>
    </location>
</feature>
<feature type="transmembrane region" description="Helical" evidence="1">
    <location>
        <begin position="115"/>
        <end position="136"/>
    </location>
</feature>
<feature type="transmembrane region" description="Helical" evidence="1">
    <location>
        <begin position="65"/>
        <end position="84"/>
    </location>
</feature>
<keyword evidence="1" id="KW-0812">Transmembrane</keyword>
<dbReference type="RefSeq" id="WP_133679333.1">
    <property type="nucleotide sequence ID" value="NZ_SNZP01000004.1"/>
</dbReference>
<organism evidence="2 3">
    <name type="scientific">Paludibacterium purpuratum</name>
    <dbReference type="NCBI Taxonomy" id="1144873"/>
    <lineage>
        <taxon>Bacteria</taxon>
        <taxon>Pseudomonadati</taxon>
        <taxon>Pseudomonadota</taxon>
        <taxon>Betaproteobacteria</taxon>
        <taxon>Neisseriales</taxon>
        <taxon>Chromobacteriaceae</taxon>
        <taxon>Paludibacterium</taxon>
    </lineage>
</organism>
<sequence>MIHIAIYILLTVFSSIMVFQTAGHLSYELLVLLCTSFAIVFFHIANKKNIISVYRKLLTSHRRLYFLLMASILVIWMGYFAGAHYITPNFFAFLFMGLGALFSSIATYRTKKSAINIAIIALIALSIFLFYCYIFSAFPIKAALGIFAFSILLGYCNYLYAHTSQSLAIESGIDASQILAVRFWLMFAVSLAIVVYEKQYIDLISTPNTIFYTFLLAIATFIAPIYFYQKSILKIGADRTLLLCGLIPFSIFIAEYAIGLKLQTTWVLGALSALLACATVLRLFTPRS</sequence>
<keyword evidence="1" id="KW-1133">Transmembrane helix</keyword>
<protein>
    <recommendedName>
        <fullName evidence="4">EamA-like transporter family protein</fullName>
    </recommendedName>
</protein>
<feature type="transmembrane region" description="Helical" evidence="1">
    <location>
        <begin position="29"/>
        <end position="45"/>
    </location>
</feature>
<keyword evidence="3" id="KW-1185">Reference proteome</keyword>
<feature type="transmembrane region" description="Helical" evidence="1">
    <location>
        <begin position="240"/>
        <end position="259"/>
    </location>
</feature>
<evidence type="ECO:0000313" key="2">
    <source>
        <dbReference type="EMBL" id="TDR80713.1"/>
    </source>
</evidence>
<feature type="transmembrane region" description="Helical" evidence="1">
    <location>
        <begin position="180"/>
        <end position="197"/>
    </location>
</feature>
<gene>
    <name evidence="2" type="ORF">DFP86_104213</name>
</gene>
<feature type="transmembrane region" description="Helical" evidence="1">
    <location>
        <begin position="142"/>
        <end position="160"/>
    </location>
</feature>
<keyword evidence="1" id="KW-0472">Membrane</keyword>
<reference evidence="2 3" key="1">
    <citation type="submission" date="2019-03" db="EMBL/GenBank/DDBJ databases">
        <title>Genomic Encyclopedia of Type Strains, Phase III (KMG-III): the genomes of soil and plant-associated and newly described type strains.</title>
        <authorList>
            <person name="Whitman W."/>
        </authorList>
    </citation>
    <scope>NUCLEOTIDE SEQUENCE [LARGE SCALE GENOMIC DNA]</scope>
    <source>
        <strain evidence="2 3">CECT 8976</strain>
    </source>
</reference>
<comment type="caution">
    <text evidence="2">The sequence shown here is derived from an EMBL/GenBank/DDBJ whole genome shotgun (WGS) entry which is preliminary data.</text>
</comment>
<feature type="transmembrane region" description="Helical" evidence="1">
    <location>
        <begin position="265"/>
        <end position="284"/>
    </location>
</feature>